<evidence type="ECO:0000256" key="21">
    <source>
        <dbReference type="ARBA" id="ARBA00049559"/>
    </source>
</evidence>
<evidence type="ECO:0000313" key="23">
    <source>
        <dbReference type="Proteomes" id="UP000237662"/>
    </source>
</evidence>
<dbReference type="RefSeq" id="WP_245911573.1">
    <property type="nucleotide sequence ID" value="NZ_PTJC01000009.1"/>
</dbReference>
<dbReference type="EC" id="1.3.1.38" evidence="14"/>
<dbReference type="InterPro" id="IPR002347">
    <property type="entry name" value="SDR_fam"/>
</dbReference>
<dbReference type="FunFam" id="3.40.50.720:FF:000084">
    <property type="entry name" value="Short-chain dehydrogenase reductase"/>
    <property type="match status" value="1"/>
</dbReference>
<evidence type="ECO:0000256" key="19">
    <source>
        <dbReference type="ARBA" id="ARBA00049251"/>
    </source>
</evidence>
<comment type="function">
    <text evidence="12">Participates in chain elongation of fatty acids. Catalyzes the reduction of trans-2-enoyl-CoAs of varying chain lengths from 6:1 to 16:1, having maximum activity with 10:1 CoA. Has no 2,4-dienoyl-CoA reductase activity.</text>
</comment>
<evidence type="ECO:0000256" key="5">
    <source>
        <dbReference type="ARBA" id="ARBA00022553"/>
    </source>
</evidence>
<dbReference type="PRINTS" id="PR00081">
    <property type="entry name" value="GDHRDH"/>
</dbReference>
<sequence>MMYAANLFEDKVALVTGGRSGIGYGIAEALLKLGAKVAICSRKEAPLAEAAEQLSKLGPCRYQACDIRDGAQVERLAERIKSEYGRLDLLVNNAGGQFPSLARAISDNGWNAVINTNLNGTFYVSRIMAEHFFIPQASGNIVNIIVNMARGFPGMAHTGAARAGVENLTKSLAQEWATYNVRVNCVAPGTIISSGLHTYAEPVKALLEEMKADNLMGRHGRVEEVANAVLFLASPLSSYTSGTTLYVDGLDHLHSDRMRLVNGVRSS</sequence>
<keyword evidence="6" id="KW-0276">Fatty acid metabolism</keyword>
<evidence type="ECO:0000256" key="16">
    <source>
        <dbReference type="ARBA" id="ARBA00047570"/>
    </source>
</evidence>
<evidence type="ECO:0000256" key="7">
    <source>
        <dbReference type="ARBA" id="ARBA00022857"/>
    </source>
</evidence>
<evidence type="ECO:0000256" key="20">
    <source>
        <dbReference type="ARBA" id="ARBA00049386"/>
    </source>
</evidence>
<evidence type="ECO:0000256" key="14">
    <source>
        <dbReference type="ARBA" id="ARBA00038849"/>
    </source>
</evidence>
<comment type="catalytic activity">
    <reaction evidence="21">
        <text>(2E)-octenoyl-CoA + NADPH + H(+) = octanoyl-CoA + NADP(+)</text>
        <dbReference type="Rhea" id="RHEA:44952"/>
        <dbReference type="ChEBI" id="CHEBI:15378"/>
        <dbReference type="ChEBI" id="CHEBI:57386"/>
        <dbReference type="ChEBI" id="CHEBI:57783"/>
        <dbReference type="ChEBI" id="CHEBI:58349"/>
        <dbReference type="ChEBI" id="CHEBI:62242"/>
    </reaction>
    <physiologicalReaction direction="left-to-right" evidence="21">
        <dbReference type="Rhea" id="RHEA:44953"/>
    </physiologicalReaction>
</comment>
<comment type="catalytic activity">
    <reaction evidence="17">
        <text>(2E)-tetradecenoyl-CoA + NADPH + H(+) = tetradecanoyl-CoA + NADP(+)</text>
        <dbReference type="Rhea" id="RHEA:44968"/>
        <dbReference type="ChEBI" id="CHEBI:15378"/>
        <dbReference type="ChEBI" id="CHEBI:57385"/>
        <dbReference type="ChEBI" id="CHEBI:57783"/>
        <dbReference type="ChEBI" id="CHEBI:58349"/>
        <dbReference type="ChEBI" id="CHEBI:61405"/>
    </reaction>
    <physiologicalReaction direction="left-to-right" evidence="17">
        <dbReference type="Rhea" id="RHEA:44969"/>
    </physiologicalReaction>
</comment>
<organism evidence="22 23">
    <name type="scientific">Neolewinella xylanilytica</name>
    <dbReference type="NCBI Taxonomy" id="1514080"/>
    <lineage>
        <taxon>Bacteria</taxon>
        <taxon>Pseudomonadati</taxon>
        <taxon>Bacteroidota</taxon>
        <taxon>Saprospiria</taxon>
        <taxon>Saprospirales</taxon>
        <taxon>Lewinellaceae</taxon>
        <taxon>Neolewinella</taxon>
    </lineage>
</organism>
<comment type="catalytic activity">
    <reaction evidence="16">
        <text>(2E)-dodecenoyl-CoA + NADPH + H(+) = dodecanoyl-CoA + NADP(+)</text>
        <dbReference type="Rhea" id="RHEA:44964"/>
        <dbReference type="ChEBI" id="CHEBI:15378"/>
        <dbReference type="ChEBI" id="CHEBI:57330"/>
        <dbReference type="ChEBI" id="CHEBI:57375"/>
        <dbReference type="ChEBI" id="CHEBI:57783"/>
        <dbReference type="ChEBI" id="CHEBI:58349"/>
    </reaction>
    <physiologicalReaction direction="left-to-right" evidence="16">
        <dbReference type="Rhea" id="RHEA:44965"/>
    </physiologicalReaction>
</comment>
<dbReference type="PANTHER" id="PTHR24317:SF7">
    <property type="entry name" value="PEROXISOMAL TRANS-2-ENOYL-COA REDUCTASE"/>
    <property type="match status" value="1"/>
</dbReference>
<keyword evidence="11" id="KW-0275">Fatty acid biosynthesis</keyword>
<proteinExistence type="inferred from homology"/>
<evidence type="ECO:0000256" key="13">
    <source>
        <dbReference type="ARBA" id="ARBA00038622"/>
    </source>
</evidence>
<dbReference type="InterPro" id="IPR052388">
    <property type="entry name" value="Peroxisomal_t2-enoyl-CoA_red"/>
</dbReference>
<dbReference type="GO" id="GO:0006633">
    <property type="term" value="P:fatty acid biosynthetic process"/>
    <property type="evidence" value="ECO:0007669"/>
    <property type="project" value="UniProtKB-KW"/>
</dbReference>
<comment type="similarity">
    <text evidence="3">Belongs to the short-chain dehydrogenases/reductases (SDR) family.</text>
</comment>
<evidence type="ECO:0000256" key="10">
    <source>
        <dbReference type="ARBA" id="ARBA00023140"/>
    </source>
</evidence>
<evidence type="ECO:0000256" key="3">
    <source>
        <dbReference type="ARBA" id="ARBA00006484"/>
    </source>
</evidence>
<evidence type="ECO:0000256" key="15">
    <source>
        <dbReference type="ARBA" id="ARBA00041063"/>
    </source>
</evidence>
<comment type="catalytic activity">
    <reaction evidence="20">
        <text>(2E)-decenoyl-CoA + NADPH + H(+) = decanoyl-CoA + NADP(+)</text>
        <dbReference type="Rhea" id="RHEA:44960"/>
        <dbReference type="ChEBI" id="CHEBI:15378"/>
        <dbReference type="ChEBI" id="CHEBI:57783"/>
        <dbReference type="ChEBI" id="CHEBI:58349"/>
        <dbReference type="ChEBI" id="CHEBI:61406"/>
        <dbReference type="ChEBI" id="CHEBI:61430"/>
    </reaction>
    <physiologicalReaction direction="left-to-right" evidence="20">
        <dbReference type="Rhea" id="RHEA:44961"/>
    </physiologicalReaction>
</comment>
<evidence type="ECO:0000256" key="2">
    <source>
        <dbReference type="ARBA" id="ARBA00005189"/>
    </source>
</evidence>
<comment type="catalytic activity">
    <reaction evidence="19">
        <text>a (2E)-enoyl-CoA + NADPH + H(+) = a 2,3-saturated acyl-CoA + NADP(+)</text>
        <dbReference type="Rhea" id="RHEA:33763"/>
        <dbReference type="ChEBI" id="CHEBI:15378"/>
        <dbReference type="ChEBI" id="CHEBI:57783"/>
        <dbReference type="ChEBI" id="CHEBI:58349"/>
        <dbReference type="ChEBI" id="CHEBI:58856"/>
        <dbReference type="ChEBI" id="CHEBI:65111"/>
        <dbReference type="EC" id="1.3.1.38"/>
    </reaction>
    <physiologicalReaction direction="left-to-right" evidence="19">
        <dbReference type="Rhea" id="RHEA:33764"/>
    </physiologicalReaction>
</comment>
<keyword evidence="7" id="KW-0521">NADP</keyword>
<evidence type="ECO:0000256" key="8">
    <source>
        <dbReference type="ARBA" id="ARBA00023002"/>
    </source>
</evidence>
<gene>
    <name evidence="22" type="ORF">CLV84_4203</name>
</gene>
<dbReference type="PRINTS" id="PR00080">
    <property type="entry name" value="SDRFAMILY"/>
</dbReference>
<evidence type="ECO:0000256" key="17">
    <source>
        <dbReference type="ARBA" id="ARBA00048686"/>
    </source>
</evidence>
<comment type="catalytic activity">
    <reaction evidence="18">
        <text>(2E)-hexenoyl-CoA + NADPH + H(+) = hexanoyl-CoA + NADP(+)</text>
        <dbReference type="Rhea" id="RHEA:44956"/>
        <dbReference type="ChEBI" id="CHEBI:15378"/>
        <dbReference type="ChEBI" id="CHEBI:57783"/>
        <dbReference type="ChEBI" id="CHEBI:58349"/>
        <dbReference type="ChEBI" id="CHEBI:62077"/>
        <dbReference type="ChEBI" id="CHEBI:62620"/>
    </reaction>
    <physiologicalReaction direction="left-to-right" evidence="18">
        <dbReference type="Rhea" id="RHEA:44957"/>
    </physiologicalReaction>
</comment>
<comment type="subunit">
    <text evidence="13">Interacts with PEX5, probably required to target it into peroxisomes.</text>
</comment>
<dbReference type="GO" id="GO:0019166">
    <property type="term" value="F:trans-2-enoyl-CoA reductase (NADPH) activity"/>
    <property type="evidence" value="ECO:0007669"/>
    <property type="project" value="UniProtKB-EC"/>
</dbReference>
<evidence type="ECO:0000313" key="22">
    <source>
        <dbReference type="EMBL" id="PPK84053.1"/>
    </source>
</evidence>
<evidence type="ECO:0000256" key="18">
    <source>
        <dbReference type="ARBA" id="ARBA00049108"/>
    </source>
</evidence>
<comment type="pathway">
    <text evidence="2">Lipid metabolism.</text>
</comment>
<keyword evidence="8" id="KW-0560">Oxidoreductase</keyword>
<evidence type="ECO:0000256" key="4">
    <source>
        <dbReference type="ARBA" id="ARBA00022516"/>
    </source>
</evidence>
<keyword evidence="23" id="KW-1185">Reference proteome</keyword>
<evidence type="ECO:0000256" key="9">
    <source>
        <dbReference type="ARBA" id="ARBA00023098"/>
    </source>
</evidence>
<dbReference type="Pfam" id="PF13561">
    <property type="entry name" value="adh_short_C2"/>
    <property type="match status" value="1"/>
</dbReference>
<dbReference type="PANTHER" id="PTHR24317">
    <property type="entry name" value="PEROXISOMAL TRANS-2-ENOYL-COA REDUCTASE"/>
    <property type="match status" value="1"/>
</dbReference>
<protein>
    <recommendedName>
        <fullName evidence="15">Peroxisomal trans-2-enoyl-CoA reductase</fullName>
        <ecNumber evidence="14">1.3.1.38</ecNumber>
    </recommendedName>
</protein>
<accession>A0A2S6HZV3</accession>
<evidence type="ECO:0000256" key="6">
    <source>
        <dbReference type="ARBA" id="ARBA00022832"/>
    </source>
</evidence>
<keyword evidence="9" id="KW-0443">Lipid metabolism</keyword>
<comment type="subcellular location">
    <subcellularLocation>
        <location evidence="1">Peroxisome</location>
    </subcellularLocation>
</comment>
<reference evidence="22 23" key="1">
    <citation type="submission" date="2018-02" db="EMBL/GenBank/DDBJ databases">
        <title>Genomic Encyclopedia of Archaeal and Bacterial Type Strains, Phase II (KMG-II): from individual species to whole genera.</title>
        <authorList>
            <person name="Goeker M."/>
        </authorList>
    </citation>
    <scope>NUCLEOTIDE SEQUENCE [LARGE SCALE GENOMIC DNA]</scope>
    <source>
        <strain evidence="22 23">DSM 29526</strain>
    </source>
</reference>
<comment type="caution">
    <text evidence="22">The sequence shown here is derived from an EMBL/GenBank/DDBJ whole genome shotgun (WGS) entry which is preliminary data.</text>
</comment>
<evidence type="ECO:0000256" key="11">
    <source>
        <dbReference type="ARBA" id="ARBA00023160"/>
    </source>
</evidence>
<name>A0A2S6HZV3_9BACT</name>
<dbReference type="Gene3D" id="3.40.50.720">
    <property type="entry name" value="NAD(P)-binding Rossmann-like Domain"/>
    <property type="match status" value="1"/>
</dbReference>
<keyword evidence="10" id="KW-0576">Peroxisome</keyword>
<dbReference type="SUPFAM" id="SSF51735">
    <property type="entry name" value="NAD(P)-binding Rossmann-fold domains"/>
    <property type="match status" value="1"/>
</dbReference>
<keyword evidence="5" id="KW-0597">Phosphoprotein</keyword>
<evidence type="ECO:0000256" key="1">
    <source>
        <dbReference type="ARBA" id="ARBA00004275"/>
    </source>
</evidence>
<dbReference type="AlphaFoldDB" id="A0A2S6HZV3"/>
<dbReference type="InterPro" id="IPR036291">
    <property type="entry name" value="NAD(P)-bd_dom_sf"/>
</dbReference>
<keyword evidence="4" id="KW-0444">Lipid biosynthesis</keyword>
<dbReference type="EMBL" id="PTJC01000009">
    <property type="protein sequence ID" value="PPK84053.1"/>
    <property type="molecule type" value="Genomic_DNA"/>
</dbReference>
<dbReference type="Proteomes" id="UP000237662">
    <property type="component" value="Unassembled WGS sequence"/>
</dbReference>
<evidence type="ECO:0000256" key="12">
    <source>
        <dbReference type="ARBA" id="ARBA00037124"/>
    </source>
</evidence>